<keyword evidence="1" id="KW-1133">Transmembrane helix</keyword>
<feature type="transmembrane region" description="Helical" evidence="1">
    <location>
        <begin position="131"/>
        <end position="150"/>
    </location>
</feature>
<dbReference type="AlphaFoldDB" id="A0A4Q9QDX9"/>
<dbReference type="EMBL" id="ML145085">
    <property type="protein sequence ID" value="TBU64964.1"/>
    <property type="molecule type" value="Genomic_DNA"/>
</dbReference>
<keyword evidence="4" id="KW-1185">Reference proteome</keyword>
<feature type="transmembrane region" description="Helical" evidence="1">
    <location>
        <begin position="76"/>
        <end position="97"/>
    </location>
</feature>
<accession>A0A4Q9QDX9</accession>
<sequence>MYWLSIFRIAVLGWTSFCAIVLLGVGAHVLSAVGGLLLPSFPWAGLAVATGVLAFLTVPTMLAIDFIRKGAFTSMIVVELSWLGFLGIMFLASGGAAADTAANYFVSCSTWSPALARTVCSETSAGAAFGFLGWLPLWAYTGTLLVLLIIQANRGNYVWRRSVKESFPASGIPPAATGTYDEGKLQQPVGQYQYPPANSTTSMAGYWPAGGAGAPEPAHPYPQV</sequence>
<dbReference type="Proteomes" id="UP000292082">
    <property type="component" value="Unassembled WGS sequence"/>
</dbReference>
<evidence type="ECO:0000313" key="4">
    <source>
        <dbReference type="Proteomes" id="UP000292082"/>
    </source>
</evidence>
<feature type="transmembrane region" description="Helical" evidence="1">
    <location>
        <begin position="43"/>
        <end position="64"/>
    </location>
</feature>
<proteinExistence type="predicted"/>
<reference evidence="3 4" key="1">
    <citation type="submission" date="2019-01" db="EMBL/GenBank/DDBJ databases">
        <title>Draft genome sequences of three monokaryotic isolates of the white-rot basidiomycete fungus Dichomitus squalens.</title>
        <authorList>
            <consortium name="DOE Joint Genome Institute"/>
            <person name="Lopez S.C."/>
            <person name="Andreopoulos B."/>
            <person name="Pangilinan J."/>
            <person name="Lipzen A."/>
            <person name="Riley R."/>
            <person name="Ahrendt S."/>
            <person name="Ng V."/>
            <person name="Barry K."/>
            <person name="Daum C."/>
            <person name="Grigoriev I.V."/>
            <person name="Hilden K.S."/>
            <person name="Makela M.R."/>
            <person name="de Vries R.P."/>
        </authorList>
    </citation>
    <scope>NUCLEOTIDE SEQUENCE [LARGE SCALE GENOMIC DNA]</scope>
    <source>
        <strain evidence="3 4">CBS 464.89</strain>
        <strain evidence="2">OM18370.1</strain>
    </source>
</reference>
<evidence type="ECO:0000313" key="2">
    <source>
        <dbReference type="EMBL" id="TBU35142.1"/>
    </source>
</evidence>
<keyword evidence="1" id="KW-0812">Transmembrane</keyword>
<dbReference type="Proteomes" id="UP000292957">
    <property type="component" value="Unassembled WGS sequence"/>
</dbReference>
<evidence type="ECO:0000256" key="1">
    <source>
        <dbReference type="SAM" id="Phobius"/>
    </source>
</evidence>
<name>A0A4Q9QDX9_9APHY</name>
<protein>
    <recommendedName>
        <fullName evidence="5">MARVEL domain-containing protein</fullName>
    </recommendedName>
</protein>
<feature type="transmembrane region" description="Helical" evidence="1">
    <location>
        <begin position="12"/>
        <end position="37"/>
    </location>
</feature>
<evidence type="ECO:0008006" key="5">
    <source>
        <dbReference type="Google" id="ProtNLM"/>
    </source>
</evidence>
<dbReference type="EMBL" id="ML143387">
    <property type="protein sequence ID" value="TBU35142.1"/>
    <property type="molecule type" value="Genomic_DNA"/>
</dbReference>
<dbReference type="OrthoDB" id="3364107at2759"/>
<gene>
    <name evidence="3" type="ORF">BD310DRAFT_913760</name>
    <name evidence="2" type="ORF">BD311DRAFT_205135</name>
</gene>
<dbReference type="STRING" id="114155.A0A4Q9QDX9"/>
<evidence type="ECO:0000313" key="3">
    <source>
        <dbReference type="EMBL" id="TBU64964.1"/>
    </source>
</evidence>
<keyword evidence="1" id="KW-0472">Membrane</keyword>
<organism evidence="3 4">
    <name type="scientific">Dichomitus squalens</name>
    <dbReference type="NCBI Taxonomy" id="114155"/>
    <lineage>
        <taxon>Eukaryota</taxon>
        <taxon>Fungi</taxon>
        <taxon>Dikarya</taxon>
        <taxon>Basidiomycota</taxon>
        <taxon>Agaricomycotina</taxon>
        <taxon>Agaricomycetes</taxon>
        <taxon>Polyporales</taxon>
        <taxon>Polyporaceae</taxon>
        <taxon>Dichomitus</taxon>
    </lineage>
</organism>
<dbReference type="OMA" id="SRGHYVW"/>